<name>A0A7M7KM46_VARDE</name>
<dbReference type="GeneID" id="111253152"/>
<protein>
    <submittedName>
        <fullName evidence="2">Uncharacterized protein</fullName>
    </submittedName>
</protein>
<evidence type="ECO:0000256" key="1">
    <source>
        <dbReference type="SAM" id="Phobius"/>
    </source>
</evidence>
<dbReference type="Proteomes" id="UP000594260">
    <property type="component" value="Unplaced"/>
</dbReference>
<dbReference type="RefSeq" id="XP_022667899.1">
    <property type="nucleotide sequence ID" value="XM_022812164.1"/>
</dbReference>
<dbReference type="OrthoDB" id="10368253at2759"/>
<evidence type="ECO:0000313" key="3">
    <source>
        <dbReference type="Proteomes" id="UP000594260"/>
    </source>
</evidence>
<evidence type="ECO:0000313" key="2">
    <source>
        <dbReference type="EnsemblMetazoa" id="XP_022667899"/>
    </source>
</evidence>
<sequence>MIPTASRIHHSYCRLSKWLPSDVESLRGMFRINETLCESDRPCPFAGSLCDINLKRCICALSHVYNHGSDSCEPTCVGGPCGSGDNRDGGSHGLSGSTRDGASNFPDLGSGGGIGPWPVSAAHIAAMFAACVLILAVCHLVIRLYMRRREAAFLRNHNRSYLESLVVRGAMVSSGGGPEGPVIAGAAPNFNYEDLDAAVACVLRPPGYLEATRTNV</sequence>
<keyword evidence="1" id="KW-1133">Transmembrane helix</keyword>
<dbReference type="RefSeq" id="XP_022667900.1">
    <property type="nucleotide sequence ID" value="XM_022812165.1"/>
</dbReference>
<accession>A0A7M7KM46</accession>
<dbReference type="KEGG" id="vde:111253152"/>
<proteinExistence type="predicted"/>
<dbReference type="AlphaFoldDB" id="A0A7M7KM46"/>
<keyword evidence="3" id="KW-1185">Reference proteome</keyword>
<dbReference type="EnsemblMetazoa" id="XM_022812164">
    <property type="protein sequence ID" value="XP_022667899"/>
    <property type="gene ID" value="LOC111253152"/>
</dbReference>
<organism evidence="2 3">
    <name type="scientific">Varroa destructor</name>
    <name type="common">Honeybee mite</name>
    <dbReference type="NCBI Taxonomy" id="109461"/>
    <lineage>
        <taxon>Eukaryota</taxon>
        <taxon>Metazoa</taxon>
        <taxon>Ecdysozoa</taxon>
        <taxon>Arthropoda</taxon>
        <taxon>Chelicerata</taxon>
        <taxon>Arachnida</taxon>
        <taxon>Acari</taxon>
        <taxon>Parasitiformes</taxon>
        <taxon>Mesostigmata</taxon>
        <taxon>Gamasina</taxon>
        <taxon>Dermanyssoidea</taxon>
        <taxon>Varroidae</taxon>
        <taxon>Varroa</taxon>
    </lineage>
</organism>
<feature type="transmembrane region" description="Helical" evidence="1">
    <location>
        <begin position="124"/>
        <end position="146"/>
    </location>
</feature>
<dbReference type="EnsemblMetazoa" id="XM_022812165">
    <property type="protein sequence ID" value="XP_022667900"/>
    <property type="gene ID" value="LOC111253152"/>
</dbReference>
<dbReference type="InParanoid" id="A0A7M7KM46"/>
<reference evidence="2" key="1">
    <citation type="submission" date="2021-01" db="UniProtKB">
        <authorList>
            <consortium name="EnsemblMetazoa"/>
        </authorList>
    </citation>
    <scope>IDENTIFICATION</scope>
</reference>
<keyword evidence="1" id="KW-0812">Transmembrane</keyword>
<keyword evidence="1" id="KW-0472">Membrane</keyword>